<name>A0A7Y5AQR5_9GAMM</name>
<evidence type="ECO:0000256" key="6">
    <source>
        <dbReference type="ARBA" id="ARBA00023004"/>
    </source>
</evidence>
<evidence type="ECO:0000256" key="1">
    <source>
        <dbReference type="ARBA" id="ARBA00010342"/>
    </source>
</evidence>
<dbReference type="CDD" id="cd16378">
    <property type="entry name" value="CcmH_N"/>
    <property type="match status" value="1"/>
</dbReference>
<dbReference type="InterPro" id="IPR038297">
    <property type="entry name" value="CcmH/CycL/NrfF/Ccl2_sf"/>
</dbReference>
<keyword evidence="2 7" id="KW-0349">Heme</keyword>
<dbReference type="AlphaFoldDB" id="A0A7Y5AQR5"/>
<feature type="transmembrane region" description="Helical" evidence="7">
    <location>
        <begin position="100"/>
        <end position="119"/>
    </location>
</feature>
<comment type="caution">
    <text evidence="10">The sequence shown here is derived from an EMBL/GenBank/DDBJ whole genome shotgun (WGS) entry which is preliminary data.</text>
</comment>
<dbReference type="GO" id="GO:0017004">
    <property type="term" value="P:cytochrome complex assembly"/>
    <property type="evidence" value="ECO:0007669"/>
    <property type="project" value="UniProtKB-KW"/>
</dbReference>
<feature type="chain" id="PRO_5031593224" description="Cytochrome c-type biogenesis protein" evidence="7">
    <location>
        <begin position="18"/>
        <end position="155"/>
    </location>
</feature>
<dbReference type="InterPro" id="IPR051263">
    <property type="entry name" value="C-type_cytochrome_biogenesis"/>
</dbReference>
<comment type="function">
    <text evidence="7">Possible subunit of a heme lyase.</text>
</comment>
<dbReference type="FunFam" id="1.10.8.640:FF:000001">
    <property type="entry name" value="Cytochrome c-type biogenesis protein"/>
    <property type="match status" value="1"/>
</dbReference>
<evidence type="ECO:0000256" key="7">
    <source>
        <dbReference type="RuleBase" id="RU364112"/>
    </source>
</evidence>
<feature type="compositionally biased region" description="Basic and acidic residues" evidence="8">
    <location>
        <begin position="146"/>
        <end position="155"/>
    </location>
</feature>
<feature type="signal peptide" evidence="7">
    <location>
        <begin position="1"/>
        <end position="17"/>
    </location>
</feature>
<keyword evidence="5" id="KW-0201">Cytochrome c-type biogenesis</keyword>
<feature type="domain" description="CcmH/CycL/Ccl2/NrfF N-terminal" evidence="9">
    <location>
        <begin position="6"/>
        <end position="136"/>
    </location>
</feature>
<keyword evidence="7" id="KW-0472">Membrane</keyword>
<dbReference type="PANTHER" id="PTHR47870:SF1">
    <property type="entry name" value="CYTOCHROME C-TYPE BIOGENESIS PROTEIN CCMH"/>
    <property type="match status" value="1"/>
</dbReference>
<feature type="region of interest" description="Disordered" evidence="8">
    <location>
        <begin position="130"/>
        <end position="155"/>
    </location>
</feature>
<dbReference type="EMBL" id="JABSOD010000005">
    <property type="protein sequence ID" value="NRQ42260.1"/>
    <property type="molecule type" value="Genomic_DNA"/>
</dbReference>
<accession>A0A7Y5AQR5</accession>
<sequence length="155" mass="17893">MRILGVLLLLCAVSGQAQEILSFENETERQLYQQLTAELRCPQCQNQNIADSHAIVAVDMRQKTYQLVREGHDRAQVLDYMKNRYGDFVHYQPPLNRYTLWLWLSPLLMLLALAGAGLYRRVQQVPQDAQSAGAEQQGLESELDQLIDRYRSKKE</sequence>
<reference evidence="10 11" key="1">
    <citation type="submission" date="2020-06" db="EMBL/GenBank/DDBJ databases">
        <title>Rheinheimera sp. nov., a marine bacterium isolated from coastal.</title>
        <authorList>
            <person name="Yu Q."/>
            <person name="Qi Y."/>
            <person name="Pu J."/>
        </authorList>
    </citation>
    <scope>NUCLEOTIDE SEQUENCE [LARGE SCALE GENOMIC DNA]</scope>
    <source>
        <strain evidence="10 11">YQF-2</strain>
    </source>
</reference>
<evidence type="ECO:0000313" key="10">
    <source>
        <dbReference type="EMBL" id="NRQ42260.1"/>
    </source>
</evidence>
<evidence type="ECO:0000256" key="8">
    <source>
        <dbReference type="SAM" id="MobiDB-lite"/>
    </source>
</evidence>
<dbReference type="GO" id="GO:0005886">
    <property type="term" value="C:plasma membrane"/>
    <property type="evidence" value="ECO:0007669"/>
    <property type="project" value="TreeGrafter"/>
</dbReference>
<protein>
    <recommendedName>
        <fullName evidence="7">Cytochrome c-type biogenesis protein</fullName>
    </recommendedName>
</protein>
<dbReference type="Proteomes" id="UP000523161">
    <property type="component" value="Unassembled WGS sequence"/>
</dbReference>
<keyword evidence="6 7" id="KW-0408">Iron</keyword>
<keyword evidence="11" id="KW-1185">Reference proteome</keyword>
<dbReference type="Gene3D" id="1.10.8.640">
    <property type="entry name" value="Cytochrome C biogenesis protein"/>
    <property type="match status" value="1"/>
</dbReference>
<evidence type="ECO:0000256" key="3">
    <source>
        <dbReference type="ARBA" id="ARBA00022723"/>
    </source>
</evidence>
<keyword evidence="4 7" id="KW-0732">Signal</keyword>
<evidence type="ECO:0000256" key="2">
    <source>
        <dbReference type="ARBA" id="ARBA00022617"/>
    </source>
</evidence>
<dbReference type="PANTHER" id="PTHR47870">
    <property type="entry name" value="CYTOCHROME C-TYPE BIOGENESIS PROTEIN CCMH"/>
    <property type="match status" value="1"/>
</dbReference>
<evidence type="ECO:0000256" key="5">
    <source>
        <dbReference type="ARBA" id="ARBA00022748"/>
    </source>
</evidence>
<dbReference type="InterPro" id="IPR005616">
    <property type="entry name" value="CcmH/CycL/Ccl2/NrfF_N"/>
</dbReference>
<evidence type="ECO:0000313" key="11">
    <source>
        <dbReference type="Proteomes" id="UP000523161"/>
    </source>
</evidence>
<evidence type="ECO:0000259" key="9">
    <source>
        <dbReference type="Pfam" id="PF03918"/>
    </source>
</evidence>
<keyword evidence="7" id="KW-1133">Transmembrane helix</keyword>
<evidence type="ECO:0000256" key="4">
    <source>
        <dbReference type="ARBA" id="ARBA00022729"/>
    </source>
</evidence>
<keyword evidence="7" id="KW-0812">Transmembrane</keyword>
<organism evidence="10 11">
    <name type="scientific">Rheinheimera lutimaris</name>
    <dbReference type="NCBI Taxonomy" id="2740584"/>
    <lineage>
        <taxon>Bacteria</taxon>
        <taxon>Pseudomonadati</taxon>
        <taxon>Pseudomonadota</taxon>
        <taxon>Gammaproteobacteria</taxon>
        <taxon>Chromatiales</taxon>
        <taxon>Chromatiaceae</taxon>
        <taxon>Rheinheimera</taxon>
    </lineage>
</organism>
<dbReference type="GO" id="GO:0046872">
    <property type="term" value="F:metal ion binding"/>
    <property type="evidence" value="ECO:0007669"/>
    <property type="project" value="UniProtKB-KW"/>
</dbReference>
<gene>
    <name evidence="10" type="ORF">HRH59_06715</name>
</gene>
<keyword evidence="3 7" id="KW-0479">Metal-binding</keyword>
<proteinExistence type="inferred from homology"/>
<comment type="similarity">
    <text evidence="1 7">Belongs to the CcmH/CycL/Ccl2/NrfF family.</text>
</comment>
<dbReference type="Pfam" id="PF03918">
    <property type="entry name" value="CcmH"/>
    <property type="match status" value="1"/>
</dbReference>